<dbReference type="Proteomes" id="UP001143480">
    <property type="component" value="Unassembled WGS sequence"/>
</dbReference>
<sequence length="568" mass="61811">MGVMQHDFEALVAKFEVILPHLDERQRRLLLGAEARALGHGGIRAVARAAGVREATVSLGVDELESGAPPLGRVRRPGGGRKRKADLDTGLRPALLALVEPDERGDPMSPLRWTTKSTRRLAAALTAQGHQVSADTVADLLRSEGFSLQGNTKTLEGKQHPDRDGQFRYLNEQARAHHDDGQPVISVDTKKKELLGEFHHTGREWRPTGEPVAVNTHDFPGDSIGKAVPYGIYDIAENTGWVSVGTDHDTAAFAVESIRRWWSSVGADSYPNADRLLITADAGGSNGYRSRAWKAELAALATQTGLAITVCHLPPGTSKWNKIEHRLFSHITMNWRGRPLTSHEVILASIAATTTRTGLRVHAELDTTDYPTGIQISDARMAALPIARHTFHGDWNYTLHPQTGPDVTATTTAATLVRPPAPTPSHTLETLSRNTFTGMTPQELATLTTALDDLRAAHRDNARAEHQAAVNEADRTNTTRPHAPRSGRPQIFPFPQRVLATILQLRLGLPDDTLAHLLSTNRGTIHRAVKEIQQLLNEHGTTITPAPTPPSALVNLLAAAAIDHHTHP</sequence>
<evidence type="ECO:0000313" key="2">
    <source>
        <dbReference type="EMBL" id="GLL08829.1"/>
    </source>
</evidence>
<feature type="compositionally biased region" description="Basic and acidic residues" evidence="1">
    <location>
        <begin position="463"/>
        <end position="477"/>
    </location>
</feature>
<dbReference type="NCBIfam" id="NF033519">
    <property type="entry name" value="transpos_ISAzo13"/>
    <property type="match status" value="1"/>
</dbReference>
<comment type="caution">
    <text evidence="2">The sequence shown here is derived from an EMBL/GenBank/DDBJ whole genome shotgun (WGS) entry which is preliminary data.</text>
</comment>
<evidence type="ECO:0000313" key="3">
    <source>
        <dbReference type="Proteomes" id="UP001143480"/>
    </source>
</evidence>
<evidence type="ECO:0000256" key="1">
    <source>
        <dbReference type="SAM" id="MobiDB-lite"/>
    </source>
</evidence>
<feature type="region of interest" description="Disordered" evidence="1">
    <location>
        <begin position="463"/>
        <end position="491"/>
    </location>
</feature>
<dbReference type="AlphaFoldDB" id="A0A9W6L0K2"/>
<keyword evidence="3" id="KW-1185">Reference proteome</keyword>
<reference evidence="2" key="1">
    <citation type="journal article" date="2014" name="Int. J. Syst. Evol. Microbiol.">
        <title>Complete genome sequence of Corynebacterium casei LMG S-19264T (=DSM 44701T), isolated from a smear-ripened cheese.</title>
        <authorList>
            <consortium name="US DOE Joint Genome Institute (JGI-PGF)"/>
            <person name="Walter F."/>
            <person name="Albersmeier A."/>
            <person name="Kalinowski J."/>
            <person name="Ruckert C."/>
        </authorList>
    </citation>
    <scope>NUCLEOTIDE SEQUENCE</scope>
    <source>
        <strain evidence="2">VKM Ac-1321</strain>
    </source>
</reference>
<dbReference type="Pfam" id="PF07592">
    <property type="entry name" value="DDE_Tnp_ISAZ013"/>
    <property type="match status" value="1"/>
</dbReference>
<protein>
    <recommendedName>
        <fullName evidence="4">DDE family transposase</fullName>
    </recommendedName>
</protein>
<dbReference type="InterPro" id="IPR011518">
    <property type="entry name" value="Transposase_36"/>
</dbReference>
<name>A0A9W6L0K2_9ACTN</name>
<reference evidence="2" key="2">
    <citation type="submission" date="2023-01" db="EMBL/GenBank/DDBJ databases">
        <authorList>
            <person name="Sun Q."/>
            <person name="Evtushenko L."/>
        </authorList>
    </citation>
    <scope>NUCLEOTIDE SEQUENCE</scope>
    <source>
        <strain evidence="2">VKM Ac-1321</strain>
    </source>
</reference>
<organism evidence="2 3">
    <name type="scientific">Dactylosporangium matsuzakiense</name>
    <dbReference type="NCBI Taxonomy" id="53360"/>
    <lineage>
        <taxon>Bacteria</taxon>
        <taxon>Bacillati</taxon>
        <taxon>Actinomycetota</taxon>
        <taxon>Actinomycetes</taxon>
        <taxon>Micromonosporales</taxon>
        <taxon>Micromonosporaceae</taxon>
        <taxon>Dactylosporangium</taxon>
    </lineage>
</organism>
<dbReference type="EMBL" id="BSFP01000223">
    <property type="protein sequence ID" value="GLL08829.1"/>
    <property type="molecule type" value="Genomic_DNA"/>
</dbReference>
<dbReference type="RefSeq" id="WP_425555012.1">
    <property type="nucleotide sequence ID" value="NZ_BAAAXA010000001.1"/>
</dbReference>
<gene>
    <name evidence="2" type="ORF">GCM10017581_106100</name>
</gene>
<evidence type="ECO:0008006" key="4">
    <source>
        <dbReference type="Google" id="ProtNLM"/>
    </source>
</evidence>
<accession>A0A9W6L0K2</accession>
<proteinExistence type="predicted"/>